<accession>A0A3R5YPQ8</accession>
<reference evidence="2 3" key="1">
    <citation type="submission" date="2018-08" db="EMBL/GenBank/DDBJ databases">
        <title>A genome reference for cultivated species of the human gut microbiota.</title>
        <authorList>
            <person name="Zou Y."/>
            <person name="Xue W."/>
            <person name="Luo G."/>
        </authorList>
    </citation>
    <scope>NUCLEOTIDE SEQUENCE [LARGE SCALE GENOMIC DNA]</scope>
    <source>
        <strain evidence="2 3">AF24-12</strain>
    </source>
</reference>
<organism evidence="2 3">
    <name type="scientific">Segatella copri</name>
    <dbReference type="NCBI Taxonomy" id="165179"/>
    <lineage>
        <taxon>Bacteria</taxon>
        <taxon>Pseudomonadati</taxon>
        <taxon>Bacteroidota</taxon>
        <taxon>Bacteroidia</taxon>
        <taxon>Bacteroidales</taxon>
        <taxon>Prevotellaceae</taxon>
        <taxon>Segatella</taxon>
    </lineage>
</organism>
<dbReference type="Pfam" id="PF08531">
    <property type="entry name" value="Bac_rhamnosid_N"/>
    <property type="match status" value="1"/>
</dbReference>
<comment type="caution">
    <text evidence="2">The sequence shown here is derived from an EMBL/GenBank/DDBJ whole genome shotgun (WGS) entry which is preliminary data.</text>
</comment>
<dbReference type="Gene3D" id="2.60.120.260">
    <property type="entry name" value="Galactose-binding domain-like"/>
    <property type="match status" value="1"/>
</dbReference>
<dbReference type="RefSeq" id="WP_118085856.1">
    <property type="nucleotide sequence ID" value="NZ_QRVA01000016.1"/>
</dbReference>
<evidence type="ECO:0000259" key="1">
    <source>
        <dbReference type="Pfam" id="PF08531"/>
    </source>
</evidence>
<feature type="domain" description="Bacterial alpha-L-rhamnosidase N-terminal" evidence="1">
    <location>
        <begin position="51"/>
        <end position="181"/>
    </location>
</feature>
<name>A0A3R5YPQ8_9BACT</name>
<dbReference type="Proteomes" id="UP000283872">
    <property type="component" value="Unassembled WGS sequence"/>
</dbReference>
<proteinExistence type="predicted"/>
<dbReference type="EMBL" id="QRVA01000016">
    <property type="protein sequence ID" value="RGS15652.1"/>
    <property type="molecule type" value="Genomic_DNA"/>
</dbReference>
<evidence type="ECO:0000313" key="3">
    <source>
        <dbReference type="Proteomes" id="UP000283872"/>
    </source>
</evidence>
<gene>
    <name evidence="2" type="ORF">DWY11_07845</name>
</gene>
<protein>
    <recommendedName>
        <fullName evidence="1">Bacterial alpha-L-rhamnosidase N-terminal domain-containing protein</fullName>
    </recommendedName>
</protein>
<dbReference type="InterPro" id="IPR013737">
    <property type="entry name" value="Bac_rhamnosid_N"/>
</dbReference>
<sequence>MRYFTILIFTTLWVLNSYAQEFGTHWVSYPFPNDSSEILYRKIYHLDQKPLKAEINMASGGNTRLYINERNATPSIFNEGARDSILLMQTIDISRYLKKGENIIAVWYAPGRIRNKSKQLSLEFHGWYIDSVPFYHKADETWWCKPLKGGSYNEKEHFDNRIYTTEWKSAEYQSAGWVHPTGAFKDSTNYIFVDQLPYLTQNKLQMVLEPYQEEFDHQGCRIDFGRPFRGTIRLTIRNASKGTTLHINENQYVCSGEMDEQAYYRIHAEHQKDFVITWDKGFRRSNITNIEGLEISE</sequence>
<dbReference type="AlphaFoldDB" id="A0A3R5YPQ8"/>
<evidence type="ECO:0000313" key="2">
    <source>
        <dbReference type="EMBL" id="RGS15652.1"/>
    </source>
</evidence>